<dbReference type="SUPFAM" id="SSF52047">
    <property type="entry name" value="RNI-like"/>
    <property type="match status" value="1"/>
</dbReference>
<sequence length="428" mass="48795">MQKSMINQGILNEDRISELPEALLVLILSLLPTEDAIATSVLSKQWQSLWKLLPKLKFNSHHHSNELGTFSKNVCKVLLSHKAPVLQSLRLMVCLEMCNAMDTEKLIETAFARNVRELVLHAGAGEWLLYPKTLYNSETLETLELKFFVLMDVPSSVLFKSLRTLRLHYVDFKNDESVFNLLSGCPNLENLLVHRDPFNSTVKTLIIAVPSLQRLTIYNYSNKLGYVIKAPSLKYLKIVGNLGDGSCLIENNTTELVEANIIHVINEKLMKSLTSVKRLSLQVSALKFPTGRIFYQLEYLELCINYAAWWNLLTLMLDSSPKLQVLKLIDPQLSRREDLGDQGKWNQPNNVAECLLRHLKTFVLISYKEELKEEIEVAKYILKNANCLKKATFSIKGLNSDKRVEMLEELESVVRVSNSSCQLLLLCK</sequence>
<dbReference type="PANTHER" id="PTHR31900:SF34">
    <property type="entry name" value="EMB|CAB62440.1-RELATED"/>
    <property type="match status" value="1"/>
</dbReference>
<protein>
    <submittedName>
        <fullName evidence="2">F-box/FBD/LRR-repeat protein</fullName>
    </submittedName>
</protein>
<dbReference type="Pfam" id="PF08387">
    <property type="entry name" value="FBD"/>
    <property type="match status" value="1"/>
</dbReference>
<proteinExistence type="predicted"/>
<accession>A0ABD1ARV2</accession>
<dbReference type="PANTHER" id="PTHR31900">
    <property type="entry name" value="F-BOX/RNI SUPERFAMILY PROTEIN-RELATED"/>
    <property type="match status" value="1"/>
</dbReference>
<keyword evidence="3" id="KW-1185">Reference proteome</keyword>
<dbReference type="InterPro" id="IPR006566">
    <property type="entry name" value="FBD"/>
</dbReference>
<dbReference type="InterPro" id="IPR036047">
    <property type="entry name" value="F-box-like_dom_sf"/>
</dbReference>
<evidence type="ECO:0000313" key="3">
    <source>
        <dbReference type="Proteomes" id="UP001558713"/>
    </source>
</evidence>
<dbReference type="InterPro" id="IPR001810">
    <property type="entry name" value="F-box_dom"/>
</dbReference>
<organism evidence="2 3">
    <name type="scientific">Cardamine amara subsp. amara</name>
    <dbReference type="NCBI Taxonomy" id="228776"/>
    <lineage>
        <taxon>Eukaryota</taxon>
        <taxon>Viridiplantae</taxon>
        <taxon>Streptophyta</taxon>
        <taxon>Embryophyta</taxon>
        <taxon>Tracheophyta</taxon>
        <taxon>Spermatophyta</taxon>
        <taxon>Magnoliopsida</taxon>
        <taxon>eudicotyledons</taxon>
        <taxon>Gunneridae</taxon>
        <taxon>Pentapetalae</taxon>
        <taxon>rosids</taxon>
        <taxon>malvids</taxon>
        <taxon>Brassicales</taxon>
        <taxon>Brassicaceae</taxon>
        <taxon>Cardamineae</taxon>
        <taxon>Cardamine</taxon>
    </lineage>
</organism>
<reference evidence="2 3" key="1">
    <citation type="submission" date="2024-04" db="EMBL/GenBank/DDBJ databases">
        <title>Genome assembly C_amara_ONT_v2.</title>
        <authorList>
            <person name="Yant L."/>
            <person name="Moore C."/>
            <person name="Slenker M."/>
        </authorList>
    </citation>
    <scope>NUCLEOTIDE SEQUENCE [LARGE SCALE GENOMIC DNA]</scope>
    <source>
        <tissue evidence="2">Leaf</tissue>
    </source>
</reference>
<dbReference type="AlphaFoldDB" id="A0ABD1ARV2"/>
<dbReference type="SMART" id="SM00579">
    <property type="entry name" value="FBD"/>
    <property type="match status" value="1"/>
</dbReference>
<dbReference type="SUPFAM" id="SSF81383">
    <property type="entry name" value="F-box domain"/>
    <property type="match status" value="1"/>
</dbReference>
<gene>
    <name evidence="2" type="ORF">V5N11_022828</name>
</gene>
<dbReference type="Gene3D" id="1.20.1280.50">
    <property type="match status" value="1"/>
</dbReference>
<feature type="domain" description="F-box" evidence="1">
    <location>
        <begin position="13"/>
        <end position="49"/>
    </location>
</feature>
<dbReference type="InterPro" id="IPR013101">
    <property type="entry name" value="LRR_PRU1-like"/>
</dbReference>
<dbReference type="InterPro" id="IPR032675">
    <property type="entry name" value="LRR_dom_sf"/>
</dbReference>
<dbReference type="Pfam" id="PF00646">
    <property type="entry name" value="F-box"/>
    <property type="match status" value="1"/>
</dbReference>
<evidence type="ECO:0000313" key="2">
    <source>
        <dbReference type="EMBL" id="KAL1209487.1"/>
    </source>
</evidence>
<dbReference type="Gene3D" id="3.80.10.10">
    <property type="entry name" value="Ribonuclease Inhibitor"/>
    <property type="match status" value="1"/>
</dbReference>
<dbReference type="Pfam" id="PF07723">
    <property type="entry name" value="LRR_2"/>
    <property type="match status" value="1"/>
</dbReference>
<dbReference type="InterPro" id="IPR050232">
    <property type="entry name" value="FBL13/AtMIF1-like"/>
</dbReference>
<name>A0ABD1ARV2_CARAN</name>
<evidence type="ECO:0000259" key="1">
    <source>
        <dbReference type="PROSITE" id="PS50181"/>
    </source>
</evidence>
<dbReference type="PROSITE" id="PS50181">
    <property type="entry name" value="FBOX"/>
    <property type="match status" value="1"/>
</dbReference>
<dbReference type="Proteomes" id="UP001558713">
    <property type="component" value="Unassembled WGS sequence"/>
</dbReference>
<comment type="caution">
    <text evidence="2">The sequence shown here is derived from an EMBL/GenBank/DDBJ whole genome shotgun (WGS) entry which is preliminary data.</text>
</comment>
<dbReference type="EMBL" id="JBANAX010000416">
    <property type="protein sequence ID" value="KAL1209487.1"/>
    <property type="molecule type" value="Genomic_DNA"/>
</dbReference>